<protein>
    <recommendedName>
        <fullName evidence="4">Sodium:proton antiporter</fullName>
    </recommendedName>
</protein>
<keyword evidence="2" id="KW-0812">Transmembrane</keyword>
<keyword evidence="2" id="KW-1133">Transmembrane helix</keyword>
<dbReference type="InterPro" id="IPR046291">
    <property type="entry name" value="DUF6328"/>
</dbReference>
<sequence length="178" mass="19119">MTGRGGGAATDSAAASDRGTGSPARDGRDESQLERLDRQFDNLLQELRVMQTGVQVLFAFLLGVPFTNRFTTLDDGQRLLFFSTLLAAGVAVLFLLAPGAWHRALFGQDDKAYVVMVSHRLTIVGLTFVGVSICGVIALIATVMYPGAVAAVVPGVCVALYLLVWCVLPLRRRASLHR</sequence>
<feature type="transmembrane region" description="Helical" evidence="2">
    <location>
        <begin position="79"/>
        <end position="101"/>
    </location>
</feature>
<proteinExistence type="predicted"/>
<dbReference type="RefSeq" id="WP_354701768.1">
    <property type="nucleotide sequence ID" value="NZ_CP114014.1"/>
</dbReference>
<feature type="transmembrane region" description="Helical" evidence="2">
    <location>
        <begin position="121"/>
        <end position="141"/>
    </location>
</feature>
<evidence type="ECO:0000256" key="2">
    <source>
        <dbReference type="SAM" id="Phobius"/>
    </source>
</evidence>
<evidence type="ECO:0000256" key="1">
    <source>
        <dbReference type="SAM" id="MobiDB-lite"/>
    </source>
</evidence>
<dbReference type="EMBL" id="CP114014">
    <property type="protein sequence ID" value="XAY05252.1"/>
    <property type="molecule type" value="Genomic_DNA"/>
</dbReference>
<keyword evidence="2" id="KW-0472">Membrane</keyword>
<organism evidence="3">
    <name type="scientific">Paraconexibacter sp. AEG42_29</name>
    <dbReference type="NCBI Taxonomy" id="2997339"/>
    <lineage>
        <taxon>Bacteria</taxon>
        <taxon>Bacillati</taxon>
        <taxon>Actinomycetota</taxon>
        <taxon>Thermoleophilia</taxon>
        <taxon>Solirubrobacterales</taxon>
        <taxon>Paraconexibacteraceae</taxon>
        <taxon>Paraconexibacter</taxon>
    </lineage>
</organism>
<evidence type="ECO:0008006" key="4">
    <source>
        <dbReference type="Google" id="ProtNLM"/>
    </source>
</evidence>
<name>A0AAU7AU83_9ACTN</name>
<reference evidence="3" key="1">
    <citation type="submission" date="2022-12" db="EMBL/GenBank/DDBJ databases">
        <title>Paraconexibacter alkalitolerans sp. nov. and Baekduia alba sp. nov., isolated from soil and emended description of the genera Paraconexibacter (Chun et al., 2020) and Baekduia (An et al., 2020).</title>
        <authorList>
            <person name="Vieira S."/>
            <person name="Huber K.J."/>
            <person name="Geppert A."/>
            <person name="Wolf J."/>
            <person name="Neumann-Schaal M."/>
            <person name="Muesken M."/>
            <person name="Overmann J."/>
        </authorList>
    </citation>
    <scope>NUCLEOTIDE SEQUENCE</scope>
    <source>
        <strain evidence="3">AEG42_29</strain>
    </source>
</reference>
<evidence type="ECO:0000313" key="3">
    <source>
        <dbReference type="EMBL" id="XAY05252.1"/>
    </source>
</evidence>
<dbReference type="Pfam" id="PF19853">
    <property type="entry name" value="DUF6328"/>
    <property type="match status" value="1"/>
</dbReference>
<feature type="compositionally biased region" description="Low complexity" evidence="1">
    <location>
        <begin position="9"/>
        <end position="19"/>
    </location>
</feature>
<feature type="region of interest" description="Disordered" evidence="1">
    <location>
        <begin position="1"/>
        <end position="31"/>
    </location>
</feature>
<gene>
    <name evidence="3" type="ORF">DSM112329_02098</name>
</gene>
<feature type="transmembrane region" description="Helical" evidence="2">
    <location>
        <begin position="47"/>
        <end position="67"/>
    </location>
</feature>
<accession>A0AAU7AU83</accession>
<dbReference type="KEGG" id="parq:DSM112329_02098"/>
<feature type="transmembrane region" description="Helical" evidence="2">
    <location>
        <begin position="147"/>
        <end position="168"/>
    </location>
</feature>
<dbReference type="AlphaFoldDB" id="A0AAU7AU83"/>